<evidence type="ECO:0000259" key="2">
    <source>
        <dbReference type="Pfam" id="PF12850"/>
    </source>
</evidence>
<comment type="similarity">
    <text evidence="1">Belongs to the metallophosphoesterase superfamily. YfcE family.</text>
</comment>
<dbReference type="SUPFAM" id="SSF56300">
    <property type="entry name" value="Metallo-dependent phosphatases"/>
    <property type="match status" value="1"/>
</dbReference>
<dbReference type="PANTHER" id="PTHR42850">
    <property type="entry name" value="METALLOPHOSPHOESTERASE"/>
    <property type="match status" value="1"/>
</dbReference>
<dbReference type="Pfam" id="PF12850">
    <property type="entry name" value="Metallophos_2"/>
    <property type="match status" value="1"/>
</dbReference>
<evidence type="ECO:0000313" key="4">
    <source>
        <dbReference type="Proteomes" id="UP000298714"/>
    </source>
</evidence>
<name>A0A4D7BTF0_9SPHN</name>
<feature type="domain" description="Calcineurin-like phosphoesterase" evidence="2">
    <location>
        <begin position="1"/>
        <end position="209"/>
    </location>
</feature>
<dbReference type="KEGG" id="hgn:E6W36_02240"/>
<proteinExistence type="inferred from homology"/>
<gene>
    <name evidence="3" type="ORF">E6W36_02240</name>
</gene>
<dbReference type="InterPro" id="IPR029052">
    <property type="entry name" value="Metallo-depent_PP-like"/>
</dbReference>
<organism evidence="3 4">
    <name type="scientific">Hankyongella ginsenosidimutans</name>
    <dbReference type="NCBI Taxonomy" id="1763828"/>
    <lineage>
        <taxon>Bacteria</taxon>
        <taxon>Pseudomonadati</taxon>
        <taxon>Pseudomonadota</taxon>
        <taxon>Alphaproteobacteria</taxon>
        <taxon>Sphingomonadales</taxon>
        <taxon>Sphingomonadaceae</taxon>
        <taxon>Hankyongella</taxon>
    </lineage>
</organism>
<evidence type="ECO:0000313" key="3">
    <source>
        <dbReference type="EMBL" id="QCI78849.1"/>
    </source>
</evidence>
<keyword evidence="4" id="KW-1185">Reference proteome</keyword>
<sequence>MLIAILADLHANLQATQAVLDHARAVGAGRYVVLGDIVGYGGDPGPVLDIVTGLAEDGALVLRGNHDDMASDPRKEMNAQAASAALWTRSQLSGSQRRYLEHLPLTIEDEDRLYVHADAAAPERWRYVFDAESALTSLNGTTQRMVFCGHVHMPMVYALQPSGRMLPFAPTPGKSAPLLAHRRWHVVLGSVGQPRDGNAAACYALYDTRRHEYRLERVAYDVGAAARIRAAGLPDMLAERLYSGR</sequence>
<evidence type="ECO:0000256" key="1">
    <source>
        <dbReference type="ARBA" id="ARBA00008950"/>
    </source>
</evidence>
<dbReference type="RefSeq" id="WP_222873621.1">
    <property type="nucleotide sequence ID" value="NZ_CP039704.1"/>
</dbReference>
<dbReference type="AlphaFoldDB" id="A0A4D7BTF0"/>
<accession>A0A4D7BTF0</accession>
<dbReference type="GO" id="GO:0016791">
    <property type="term" value="F:phosphatase activity"/>
    <property type="evidence" value="ECO:0007669"/>
    <property type="project" value="TreeGrafter"/>
</dbReference>
<dbReference type="PANTHER" id="PTHR42850:SF2">
    <property type="entry name" value="BLL5683 PROTEIN"/>
    <property type="match status" value="1"/>
</dbReference>
<dbReference type="PIRSF" id="PIRSF000883">
    <property type="entry name" value="Pesterase_MJ0912"/>
    <property type="match status" value="1"/>
</dbReference>
<dbReference type="CDD" id="cd00838">
    <property type="entry name" value="MPP_superfamily"/>
    <property type="match status" value="1"/>
</dbReference>
<dbReference type="InterPro" id="IPR011152">
    <property type="entry name" value="Pesterase_MJ0912"/>
</dbReference>
<dbReference type="Proteomes" id="UP000298714">
    <property type="component" value="Chromosome"/>
</dbReference>
<protein>
    <submittedName>
        <fullName evidence="3">Metallophosphoesterase family protein</fullName>
    </submittedName>
</protein>
<dbReference type="InterPro" id="IPR050126">
    <property type="entry name" value="Ap4A_hydrolase"/>
</dbReference>
<dbReference type="GO" id="GO:0005737">
    <property type="term" value="C:cytoplasm"/>
    <property type="evidence" value="ECO:0007669"/>
    <property type="project" value="TreeGrafter"/>
</dbReference>
<dbReference type="EMBL" id="CP039704">
    <property type="protein sequence ID" value="QCI78849.1"/>
    <property type="molecule type" value="Genomic_DNA"/>
</dbReference>
<reference evidence="4" key="1">
    <citation type="submission" date="2019-04" db="EMBL/GenBank/DDBJ databases">
        <title>Complete genome sequence of Sphingomonas sp. W1-2-3.</title>
        <authorList>
            <person name="Im W.T."/>
        </authorList>
    </citation>
    <scope>NUCLEOTIDE SEQUENCE [LARGE SCALE GENOMIC DNA]</scope>
    <source>
        <strain evidence="4">W1-2-3</strain>
    </source>
</reference>
<dbReference type="InterPro" id="IPR024654">
    <property type="entry name" value="Calcineurin-like_PHP_lpxH"/>
</dbReference>
<dbReference type="Gene3D" id="3.60.21.10">
    <property type="match status" value="1"/>
</dbReference>